<sequence length="423" mass="47886">MKFNHLKSLVLFFAASFITVNITVAQDAAAPVKVIRQAEADNSQLALTPPMGFNTWNTFQTNINEQMLKEMVDTYVSSGMRDAGYRYFVLDDGWMTMDRDANGDLVADPKKFPHGMKAFADYVHSKGLKFGIYNCAGDRTCAGYPGTRGHEYQDAHLYASWDVDYLKYDWCNTDSLNAREAYITMSKALKATGRPIVFSLCEWGNHQPWLWGKGVGQLWRSTGDICNQFDKDKNIGAWTALSVMTILDKQDKIRQYAGPGHWNDPDMLEVGNGMSVSEDRAHFSLWCMLAAPLMAGNDLRKMSPQTHEILTNKEAIAVDQDSLGIQGFRFYAFDGLEMWVKPLSKQDVAICFLNRSTHPQNIDYTWEAHVLQDAVSHLNINFTEGEYKVRDLWAKKDLGTTKKAFKQTIASHDVVMLRLHKGN</sequence>
<dbReference type="SUPFAM" id="SSF51445">
    <property type="entry name" value="(Trans)glycosidases"/>
    <property type="match status" value="1"/>
</dbReference>
<keyword evidence="9" id="KW-1185">Reference proteome</keyword>
<dbReference type="Pfam" id="PF16499">
    <property type="entry name" value="Melibiase_2"/>
    <property type="match status" value="1"/>
</dbReference>
<dbReference type="Gene3D" id="2.60.40.1180">
    <property type="entry name" value="Golgi alpha-mannosidase II"/>
    <property type="match status" value="1"/>
</dbReference>
<dbReference type="Proteomes" id="UP001216139">
    <property type="component" value="Chromosome"/>
</dbReference>
<evidence type="ECO:0000256" key="6">
    <source>
        <dbReference type="SAM" id="SignalP"/>
    </source>
</evidence>
<dbReference type="SUPFAM" id="SSF51011">
    <property type="entry name" value="Glycosyl hydrolase domain"/>
    <property type="match status" value="1"/>
</dbReference>
<dbReference type="InterPro" id="IPR017853">
    <property type="entry name" value="GH"/>
</dbReference>
<dbReference type="EC" id="3.2.1.22" evidence="5"/>
<evidence type="ECO:0000259" key="7">
    <source>
        <dbReference type="Pfam" id="PF17801"/>
    </source>
</evidence>
<protein>
    <recommendedName>
        <fullName evidence="5">Alpha-galactosidase</fullName>
        <ecNumber evidence="5">3.2.1.22</ecNumber>
    </recommendedName>
    <alternativeName>
        <fullName evidence="5">Melibiase</fullName>
    </alternativeName>
</protein>
<dbReference type="InterPro" id="IPR002241">
    <property type="entry name" value="Glyco_hydro_27"/>
</dbReference>
<dbReference type="InterPro" id="IPR000111">
    <property type="entry name" value="Glyco_hydro_27/36_CS"/>
</dbReference>
<dbReference type="Gene3D" id="3.20.20.70">
    <property type="entry name" value="Aldolase class I"/>
    <property type="match status" value="1"/>
</dbReference>
<dbReference type="InterPro" id="IPR013780">
    <property type="entry name" value="Glyco_hydro_b"/>
</dbReference>
<evidence type="ECO:0000256" key="2">
    <source>
        <dbReference type="ARBA" id="ARBA00022729"/>
    </source>
</evidence>
<evidence type="ECO:0000256" key="5">
    <source>
        <dbReference type="RuleBase" id="RU361168"/>
    </source>
</evidence>
<dbReference type="EMBL" id="CP117167">
    <property type="protein sequence ID" value="WCT13742.1"/>
    <property type="molecule type" value="Genomic_DNA"/>
</dbReference>
<keyword evidence="2 6" id="KW-0732">Signal</keyword>
<comment type="catalytic activity">
    <reaction evidence="5">
        <text>Hydrolysis of terminal, non-reducing alpha-D-galactose residues in alpha-D-galactosides, including galactose oligosaccharides, galactomannans and galactolipids.</text>
        <dbReference type="EC" id="3.2.1.22"/>
    </reaction>
</comment>
<proteinExistence type="inferred from homology"/>
<evidence type="ECO:0000313" key="9">
    <source>
        <dbReference type="Proteomes" id="UP001216139"/>
    </source>
</evidence>
<dbReference type="PANTHER" id="PTHR11452">
    <property type="entry name" value="ALPHA-GALACTOSIDASE/ALPHA-N-ACETYLGALACTOSAMINIDASE"/>
    <property type="match status" value="1"/>
</dbReference>
<dbReference type="PROSITE" id="PS00512">
    <property type="entry name" value="ALPHA_GALACTOSIDASE"/>
    <property type="match status" value="1"/>
</dbReference>
<feature type="chain" id="PRO_5045937054" description="Alpha-galactosidase" evidence="6">
    <location>
        <begin position="26"/>
        <end position="423"/>
    </location>
</feature>
<comment type="similarity">
    <text evidence="1 5">Belongs to the glycosyl hydrolase 27 family.</text>
</comment>
<evidence type="ECO:0000256" key="4">
    <source>
        <dbReference type="ARBA" id="ARBA00023295"/>
    </source>
</evidence>
<keyword evidence="3 5" id="KW-0378">Hydrolase</keyword>
<dbReference type="PANTHER" id="PTHR11452:SF75">
    <property type="entry name" value="ALPHA-GALACTOSIDASE MEL1"/>
    <property type="match status" value="1"/>
</dbReference>
<dbReference type="InterPro" id="IPR013785">
    <property type="entry name" value="Aldolase_TIM"/>
</dbReference>
<evidence type="ECO:0000313" key="8">
    <source>
        <dbReference type="EMBL" id="WCT13742.1"/>
    </source>
</evidence>
<dbReference type="Pfam" id="PF17801">
    <property type="entry name" value="Melibiase_C"/>
    <property type="match status" value="1"/>
</dbReference>
<dbReference type="RefSeq" id="WP_273632049.1">
    <property type="nucleotide sequence ID" value="NZ_CP117167.1"/>
</dbReference>
<accession>A0ABY7TBK6</accession>
<keyword evidence="4 5" id="KW-0326">Glycosidase</keyword>
<name>A0ABY7TBK6_9SPHI</name>
<dbReference type="InterPro" id="IPR041233">
    <property type="entry name" value="Melibiase_C"/>
</dbReference>
<evidence type="ECO:0000256" key="1">
    <source>
        <dbReference type="ARBA" id="ARBA00009743"/>
    </source>
</evidence>
<evidence type="ECO:0000256" key="3">
    <source>
        <dbReference type="ARBA" id="ARBA00022801"/>
    </source>
</evidence>
<reference evidence="8 9" key="1">
    <citation type="submission" date="2023-02" db="EMBL/GenBank/DDBJ databases">
        <title>Genome sequence of Mucilaginibacter jinjuensis strain KACC 16571.</title>
        <authorList>
            <person name="Kim S."/>
            <person name="Heo J."/>
            <person name="Kwon S.-W."/>
        </authorList>
    </citation>
    <scope>NUCLEOTIDE SEQUENCE [LARGE SCALE GENOMIC DNA]</scope>
    <source>
        <strain evidence="8 9">KACC 16571</strain>
    </source>
</reference>
<keyword evidence="5" id="KW-1015">Disulfide bond</keyword>
<dbReference type="GO" id="GO:0016787">
    <property type="term" value="F:hydrolase activity"/>
    <property type="evidence" value="ECO:0007669"/>
    <property type="project" value="UniProtKB-KW"/>
</dbReference>
<feature type="signal peptide" evidence="6">
    <location>
        <begin position="1"/>
        <end position="25"/>
    </location>
</feature>
<dbReference type="CDD" id="cd14792">
    <property type="entry name" value="GH27"/>
    <property type="match status" value="1"/>
</dbReference>
<dbReference type="PRINTS" id="PR00740">
    <property type="entry name" value="GLHYDRLASE27"/>
</dbReference>
<organism evidence="8 9">
    <name type="scientific">Mucilaginibacter jinjuensis</name>
    <dbReference type="NCBI Taxonomy" id="1176721"/>
    <lineage>
        <taxon>Bacteria</taxon>
        <taxon>Pseudomonadati</taxon>
        <taxon>Bacteroidota</taxon>
        <taxon>Sphingobacteriia</taxon>
        <taxon>Sphingobacteriales</taxon>
        <taxon>Sphingobacteriaceae</taxon>
        <taxon>Mucilaginibacter</taxon>
    </lineage>
</organism>
<gene>
    <name evidence="8" type="ORF">PQO05_07315</name>
</gene>
<feature type="domain" description="Alpha galactosidase C-terminal" evidence="7">
    <location>
        <begin position="334"/>
        <end position="419"/>
    </location>
</feature>